<evidence type="ECO:0000313" key="2">
    <source>
        <dbReference type="EMBL" id="KAK4106871.1"/>
    </source>
</evidence>
<organism evidence="2 3">
    <name type="scientific">Parathielavia hyrcaniae</name>
    <dbReference type="NCBI Taxonomy" id="113614"/>
    <lineage>
        <taxon>Eukaryota</taxon>
        <taxon>Fungi</taxon>
        <taxon>Dikarya</taxon>
        <taxon>Ascomycota</taxon>
        <taxon>Pezizomycotina</taxon>
        <taxon>Sordariomycetes</taxon>
        <taxon>Sordariomycetidae</taxon>
        <taxon>Sordariales</taxon>
        <taxon>Chaetomiaceae</taxon>
        <taxon>Parathielavia</taxon>
    </lineage>
</organism>
<protein>
    <submittedName>
        <fullName evidence="2">Uncharacterized protein</fullName>
    </submittedName>
</protein>
<feature type="compositionally biased region" description="Basic and acidic residues" evidence="1">
    <location>
        <begin position="93"/>
        <end position="103"/>
    </location>
</feature>
<reference evidence="2" key="1">
    <citation type="journal article" date="2023" name="Mol. Phylogenet. Evol.">
        <title>Genome-scale phylogeny and comparative genomics of the fungal order Sordariales.</title>
        <authorList>
            <person name="Hensen N."/>
            <person name="Bonometti L."/>
            <person name="Westerberg I."/>
            <person name="Brannstrom I.O."/>
            <person name="Guillou S."/>
            <person name="Cros-Aarteil S."/>
            <person name="Calhoun S."/>
            <person name="Haridas S."/>
            <person name="Kuo A."/>
            <person name="Mondo S."/>
            <person name="Pangilinan J."/>
            <person name="Riley R."/>
            <person name="LaButti K."/>
            <person name="Andreopoulos B."/>
            <person name="Lipzen A."/>
            <person name="Chen C."/>
            <person name="Yan M."/>
            <person name="Daum C."/>
            <person name="Ng V."/>
            <person name="Clum A."/>
            <person name="Steindorff A."/>
            <person name="Ohm R.A."/>
            <person name="Martin F."/>
            <person name="Silar P."/>
            <person name="Natvig D.O."/>
            <person name="Lalanne C."/>
            <person name="Gautier V."/>
            <person name="Ament-Velasquez S.L."/>
            <person name="Kruys A."/>
            <person name="Hutchinson M.I."/>
            <person name="Powell A.J."/>
            <person name="Barry K."/>
            <person name="Miller A.N."/>
            <person name="Grigoriev I.V."/>
            <person name="Debuchy R."/>
            <person name="Gladieux P."/>
            <person name="Hiltunen Thoren M."/>
            <person name="Johannesson H."/>
        </authorList>
    </citation>
    <scope>NUCLEOTIDE SEQUENCE</scope>
    <source>
        <strain evidence="2">CBS 757.83</strain>
    </source>
</reference>
<proteinExistence type="predicted"/>
<reference evidence="2" key="2">
    <citation type="submission" date="2023-05" db="EMBL/GenBank/DDBJ databases">
        <authorList>
            <consortium name="Lawrence Berkeley National Laboratory"/>
            <person name="Steindorff A."/>
            <person name="Hensen N."/>
            <person name="Bonometti L."/>
            <person name="Westerberg I."/>
            <person name="Brannstrom I.O."/>
            <person name="Guillou S."/>
            <person name="Cros-Aarteil S."/>
            <person name="Calhoun S."/>
            <person name="Haridas S."/>
            <person name="Kuo A."/>
            <person name="Mondo S."/>
            <person name="Pangilinan J."/>
            <person name="Riley R."/>
            <person name="Labutti K."/>
            <person name="Andreopoulos B."/>
            <person name="Lipzen A."/>
            <person name="Chen C."/>
            <person name="Yanf M."/>
            <person name="Daum C."/>
            <person name="Ng V."/>
            <person name="Clum A."/>
            <person name="Ohm R."/>
            <person name="Martin F."/>
            <person name="Silar P."/>
            <person name="Natvig D."/>
            <person name="Lalanne C."/>
            <person name="Gautier V."/>
            <person name="Ament-Velasquez S.L."/>
            <person name="Kruys A."/>
            <person name="Hutchinson M.I."/>
            <person name="Powell A.J."/>
            <person name="Barry K."/>
            <person name="Miller A.N."/>
            <person name="Grigoriev I.V."/>
            <person name="Debuchy R."/>
            <person name="Gladieux P."/>
            <person name="Thoren M.H."/>
            <person name="Johannesson H."/>
        </authorList>
    </citation>
    <scope>NUCLEOTIDE SEQUENCE</scope>
    <source>
        <strain evidence="2">CBS 757.83</strain>
    </source>
</reference>
<dbReference type="AlphaFoldDB" id="A0AAN6T794"/>
<evidence type="ECO:0000256" key="1">
    <source>
        <dbReference type="SAM" id="MobiDB-lite"/>
    </source>
</evidence>
<accession>A0AAN6T794</accession>
<dbReference type="Proteomes" id="UP001305647">
    <property type="component" value="Unassembled WGS sequence"/>
</dbReference>
<comment type="caution">
    <text evidence="2">The sequence shown here is derived from an EMBL/GenBank/DDBJ whole genome shotgun (WGS) entry which is preliminary data.</text>
</comment>
<gene>
    <name evidence="2" type="ORF">N658DRAFT_33192</name>
</gene>
<sequence length="169" mass="18739">MRCHPLVHQSRLLWRSRVPFKMTGLEPESAREIRRHPSPCIAATLTCRIYAAYPLSSGSKFKAVSHACHESLCLIPCGAIIATPNPSGSSRIYEMKRESRESNKPSIPNRPQPRQTPRTLDHGGGSASVSTTARRRGPATAPKPFRPPQHAKRPQHHTMIVGIGRRGEK</sequence>
<keyword evidence="3" id="KW-1185">Reference proteome</keyword>
<evidence type="ECO:0000313" key="3">
    <source>
        <dbReference type="Proteomes" id="UP001305647"/>
    </source>
</evidence>
<name>A0AAN6T794_9PEZI</name>
<feature type="region of interest" description="Disordered" evidence="1">
    <location>
        <begin position="85"/>
        <end position="169"/>
    </location>
</feature>
<dbReference type="EMBL" id="MU863624">
    <property type="protein sequence ID" value="KAK4106871.1"/>
    <property type="molecule type" value="Genomic_DNA"/>
</dbReference>